<protein>
    <recommendedName>
        <fullName evidence="3">Prostaglandin E2 receptor EP4 subtype</fullName>
    </recommendedName>
    <alternativeName>
        <fullName evidence="15">Prostanoid EP4 receptor</fullName>
    </alternativeName>
</protein>
<dbReference type="PRINTS" id="PR01788">
    <property type="entry name" value="PROSTANOIDR"/>
</dbReference>
<dbReference type="PRINTS" id="PR00586">
    <property type="entry name" value="PRSTNOIDEP4R"/>
</dbReference>
<keyword evidence="6 16" id="KW-0812">Transmembrane</keyword>
<dbReference type="PANTHER" id="PTHR11866">
    <property type="entry name" value="G-PROTEIN COUPLED RECEPTOR FAMILY 1 MEMBER"/>
    <property type="match status" value="1"/>
</dbReference>
<dbReference type="Pfam" id="PF00001">
    <property type="entry name" value="7tm_1"/>
    <property type="match status" value="1"/>
</dbReference>
<feature type="transmembrane region" description="Helical" evidence="18">
    <location>
        <begin position="357"/>
        <end position="382"/>
    </location>
</feature>
<dbReference type="PROSITE" id="PS50262">
    <property type="entry name" value="G_PROTEIN_RECEP_F1_2"/>
    <property type="match status" value="1"/>
</dbReference>
<dbReference type="PRINTS" id="PR00428">
    <property type="entry name" value="PROSTAGLNDNR"/>
</dbReference>
<organism evidence="20 21">
    <name type="scientific">Cnephaeus nilssonii</name>
    <name type="common">Northern bat</name>
    <name type="synonym">Eptesicus nilssonii</name>
    <dbReference type="NCBI Taxonomy" id="3371016"/>
    <lineage>
        <taxon>Eukaryota</taxon>
        <taxon>Metazoa</taxon>
        <taxon>Chordata</taxon>
        <taxon>Craniata</taxon>
        <taxon>Vertebrata</taxon>
        <taxon>Euteleostomi</taxon>
        <taxon>Mammalia</taxon>
        <taxon>Eutheria</taxon>
        <taxon>Laurasiatheria</taxon>
        <taxon>Chiroptera</taxon>
        <taxon>Yangochiroptera</taxon>
        <taxon>Vespertilionidae</taxon>
        <taxon>Cnephaeus</taxon>
    </lineage>
</organism>
<feature type="region of interest" description="Disordered" evidence="17">
    <location>
        <begin position="1"/>
        <end position="94"/>
    </location>
</feature>
<evidence type="ECO:0000313" key="20">
    <source>
        <dbReference type="EMBL" id="KAK1345350.1"/>
    </source>
</evidence>
<evidence type="ECO:0000256" key="4">
    <source>
        <dbReference type="ARBA" id="ARBA00022475"/>
    </source>
</evidence>
<keyword evidence="13 16" id="KW-0807">Transducer</keyword>
<evidence type="ECO:0000259" key="19">
    <source>
        <dbReference type="PROSITE" id="PS50262"/>
    </source>
</evidence>
<comment type="caution">
    <text evidence="20">The sequence shown here is derived from an EMBL/GenBank/DDBJ whole genome shotgun (WGS) entry which is preliminary data.</text>
</comment>
<dbReference type="CDD" id="cd15142">
    <property type="entry name" value="7tmA_PGE2_EP4"/>
    <property type="match status" value="1"/>
</dbReference>
<evidence type="ECO:0000256" key="12">
    <source>
        <dbReference type="ARBA" id="ARBA00023180"/>
    </source>
</evidence>
<dbReference type="InterPro" id="IPR000276">
    <property type="entry name" value="GPCR_Rhodpsn"/>
</dbReference>
<accession>A0AA40IAC0</accession>
<dbReference type="GO" id="GO:0005886">
    <property type="term" value="C:plasma membrane"/>
    <property type="evidence" value="ECO:0007669"/>
    <property type="project" value="UniProtKB-SubCell"/>
</dbReference>
<evidence type="ECO:0000313" key="21">
    <source>
        <dbReference type="Proteomes" id="UP001177744"/>
    </source>
</evidence>
<dbReference type="FunFam" id="1.20.1070.10:FF:000101">
    <property type="entry name" value="Prostaglandin E2 receptor EP4 subtype"/>
    <property type="match status" value="1"/>
</dbReference>
<evidence type="ECO:0000256" key="11">
    <source>
        <dbReference type="ARBA" id="ARBA00023170"/>
    </source>
</evidence>
<evidence type="ECO:0000256" key="5">
    <source>
        <dbReference type="ARBA" id="ARBA00022553"/>
    </source>
</evidence>
<reference evidence="20" key="1">
    <citation type="submission" date="2023-06" db="EMBL/GenBank/DDBJ databases">
        <title>Reference genome for the Northern bat (Eptesicus nilssonii), a most northern bat species.</title>
        <authorList>
            <person name="Laine V.N."/>
            <person name="Pulliainen A.T."/>
            <person name="Lilley T.M."/>
        </authorList>
    </citation>
    <scope>NUCLEOTIDE SEQUENCE</scope>
    <source>
        <strain evidence="20">BLF_Eptnil</strain>
        <tissue evidence="20">Kidney</tissue>
    </source>
</reference>
<evidence type="ECO:0000256" key="3">
    <source>
        <dbReference type="ARBA" id="ARBA00019131"/>
    </source>
</evidence>
<feature type="transmembrane region" description="Helical" evidence="18">
    <location>
        <begin position="268"/>
        <end position="286"/>
    </location>
</feature>
<dbReference type="GO" id="GO:0071380">
    <property type="term" value="P:cellular response to prostaglandin E stimulus"/>
    <property type="evidence" value="ECO:0007669"/>
    <property type="project" value="TreeGrafter"/>
</dbReference>
<comment type="similarity">
    <text evidence="16">Belongs to the G-protein coupled receptor 1 family.</text>
</comment>
<feature type="transmembrane region" description="Helical" evidence="18">
    <location>
        <begin position="192"/>
        <end position="213"/>
    </location>
</feature>
<keyword evidence="10" id="KW-1015">Disulfide bond</keyword>
<feature type="transmembrane region" description="Helical" evidence="18">
    <location>
        <begin position="306"/>
        <end position="327"/>
    </location>
</feature>
<keyword evidence="7 18" id="KW-1133">Transmembrane helix</keyword>
<dbReference type="GO" id="GO:0050728">
    <property type="term" value="P:negative regulation of inflammatory response"/>
    <property type="evidence" value="ECO:0007669"/>
    <property type="project" value="TreeGrafter"/>
</dbReference>
<keyword evidence="12" id="KW-0325">Glycoprotein</keyword>
<feature type="compositionally biased region" description="Low complexity" evidence="17">
    <location>
        <begin position="25"/>
        <end position="38"/>
    </location>
</feature>
<dbReference type="InterPro" id="IPR001244">
    <property type="entry name" value="Prostglndn_DP_rcpt"/>
</dbReference>
<dbReference type="InterPro" id="IPR008365">
    <property type="entry name" value="Prostanoid_rcpt"/>
</dbReference>
<dbReference type="GO" id="GO:0007204">
    <property type="term" value="P:positive regulation of cytosolic calcium ion concentration"/>
    <property type="evidence" value="ECO:0007669"/>
    <property type="project" value="TreeGrafter"/>
</dbReference>
<name>A0AA40IAC0_CNENI</name>
<dbReference type="GO" id="GO:0007189">
    <property type="term" value="P:adenylate cyclase-activating G protein-coupled receptor signaling pathway"/>
    <property type="evidence" value="ECO:0007669"/>
    <property type="project" value="TreeGrafter"/>
</dbReference>
<evidence type="ECO:0000256" key="13">
    <source>
        <dbReference type="ARBA" id="ARBA00023224"/>
    </source>
</evidence>
<evidence type="ECO:0000256" key="9">
    <source>
        <dbReference type="ARBA" id="ARBA00023136"/>
    </source>
</evidence>
<dbReference type="PANTHER" id="PTHR11866:SF6">
    <property type="entry name" value="PROSTAGLANDIN E2 RECEPTOR EP4 SUBTYPE"/>
    <property type="match status" value="1"/>
</dbReference>
<evidence type="ECO:0000256" key="18">
    <source>
        <dbReference type="SAM" id="Phobius"/>
    </source>
</evidence>
<evidence type="ECO:0000256" key="2">
    <source>
        <dbReference type="ARBA" id="ARBA00011094"/>
    </source>
</evidence>
<keyword evidence="5" id="KW-0597">Phosphoprotein</keyword>
<feature type="domain" description="G-protein coupled receptors family 1 profile" evidence="19">
    <location>
        <begin position="205"/>
        <end position="504"/>
    </location>
</feature>
<dbReference type="AlphaFoldDB" id="A0AA40IAC0"/>
<dbReference type="GO" id="GO:0004957">
    <property type="term" value="F:prostaglandin E receptor activity"/>
    <property type="evidence" value="ECO:0007669"/>
    <property type="project" value="InterPro"/>
</dbReference>
<evidence type="ECO:0000256" key="8">
    <source>
        <dbReference type="ARBA" id="ARBA00023040"/>
    </source>
</evidence>
<comment type="subunit">
    <text evidence="2">Interacts with FEM1A.</text>
</comment>
<dbReference type="InterPro" id="IPR001758">
    <property type="entry name" value="Prost_EP4_rcpt"/>
</dbReference>
<feature type="region of interest" description="Disordered" evidence="17">
    <location>
        <begin position="108"/>
        <end position="127"/>
    </location>
</feature>
<evidence type="ECO:0000256" key="7">
    <source>
        <dbReference type="ARBA" id="ARBA00022989"/>
    </source>
</evidence>
<dbReference type="GO" id="GO:0006954">
    <property type="term" value="P:inflammatory response"/>
    <property type="evidence" value="ECO:0007669"/>
    <property type="project" value="TreeGrafter"/>
</dbReference>
<evidence type="ECO:0000256" key="15">
    <source>
        <dbReference type="ARBA" id="ARBA00031869"/>
    </source>
</evidence>
<evidence type="ECO:0000256" key="14">
    <source>
        <dbReference type="ARBA" id="ARBA00025493"/>
    </source>
</evidence>
<evidence type="ECO:0000256" key="16">
    <source>
        <dbReference type="RuleBase" id="RU000688"/>
    </source>
</evidence>
<comment type="subcellular location">
    <subcellularLocation>
        <location evidence="1">Cell membrane</location>
        <topology evidence="1">Multi-pass membrane protein</topology>
    </subcellularLocation>
</comment>
<gene>
    <name evidence="20" type="ORF">QTO34_014061</name>
</gene>
<feature type="region of interest" description="Disordered" evidence="17">
    <location>
        <begin position="531"/>
        <end position="550"/>
    </location>
</feature>
<proteinExistence type="inferred from homology"/>
<dbReference type="PRINTS" id="PR00237">
    <property type="entry name" value="GPCRRHODOPSN"/>
</dbReference>
<dbReference type="InterPro" id="IPR017452">
    <property type="entry name" value="GPCR_Rhodpsn_7TM"/>
</dbReference>
<sequence>MGARAAHRGPASAGKLAAGEKEPEAASAAAASPGSRPRCPGPRRRAAEPGTGAQGHLRARPHTSGCYPPTDSAKLGSSVKGRNPRAGFTDPSPRPCWLPKFLKAGPCDPSSRNLAATGDPAPRRPARDRLPIARGEAEDRLEACPAHLRLDSGDFRGHHRPSLALPGRVVPAATMSAPAANASLPSTPNSPVTIPAVMFIFGVVGNLVAIVVLCKSRKEQKETTFYTLVCGLAVTDLLGTLLVSPVTIATYMKGEWPGGPALCEYSTFILLFFGLSGLSIICAMSIERYLAINHAYFYSHYVDKRLAGLTLFAVYASNVLFCALPNMGLGSSRLQYPDTWCFIDWTTNVTAHAAFSYMYAGFSSFLILATVLCNVLVCGALLRMHRQFMRRTSLGTEQHHAAAAFASASAACRGSPAAASPALPRLNDFRRRRSFRRIAGAEIQMVILLIATSLVVLICSIPLVVRVFINQLYQPSLVREISKNPDLQAIRIASVNPILDPWIYILLRKTVLSKAMEKIKCLFCRIGGSGRDPSGQHCSDSRRTSSALSGHSRSFLSRELKEISSTSQTLLYMPDLGDTGLAGRNLLPGVPGMSLPQADTTSLRTLRISETSDSSQGQDSESVLLVDEVGGSAGPAPKGSSLQVTFPNETVNLSEKCI</sequence>
<keyword evidence="9 18" id="KW-0472">Membrane</keyword>
<keyword evidence="8 16" id="KW-0297">G-protein coupled receptor</keyword>
<evidence type="ECO:0000256" key="6">
    <source>
        <dbReference type="ARBA" id="ARBA00022692"/>
    </source>
</evidence>
<feature type="transmembrane region" description="Helical" evidence="18">
    <location>
        <begin position="225"/>
        <end position="248"/>
    </location>
</feature>
<keyword evidence="11 16" id="KW-0675">Receptor</keyword>
<dbReference type="SUPFAM" id="SSF81321">
    <property type="entry name" value="Family A G protein-coupled receptor-like"/>
    <property type="match status" value="1"/>
</dbReference>
<evidence type="ECO:0000256" key="17">
    <source>
        <dbReference type="SAM" id="MobiDB-lite"/>
    </source>
</evidence>
<keyword evidence="4" id="KW-1003">Cell membrane</keyword>
<feature type="transmembrane region" description="Helical" evidence="18">
    <location>
        <begin position="446"/>
        <end position="469"/>
    </location>
</feature>
<evidence type="ECO:0000256" key="1">
    <source>
        <dbReference type="ARBA" id="ARBA00004651"/>
    </source>
</evidence>
<evidence type="ECO:0000256" key="10">
    <source>
        <dbReference type="ARBA" id="ARBA00023157"/>
    </source>
</evidence>
<keyword evidence="21" id="KW-1185">Reference proteome</keyword>
<dbReference type="EMBL" id="JAULJE010000003">
    <property type="protein sequence ID" value="KAK1345350.1"/>
    <property type="molecule type" value="Genomic_DNA"/>
</dbReference>
<comment type="function">
    <text evidence="14">Receptor for prostaglandin E2 (PGE2). The activity of this receptor is mediated by G(s) proteins that stimulate adenylate cyclase. Has a relaxing effect on smooth muscle. May play an important role in regulating renal hemodynamics, intestinal epithelial transport, adrenal aldosterone secretion, and uterine function.</text>
</comment>
<dbReference type="PROSITE" id="PS00237">
    <property type="entry name" value="G_PROTEIN_RECEP_F1_1"/>
    <property type="match status" value="1"/>
</dbReference>
<dbReference type="Proteomes" id="UP001177744">
    <property type="component" value="Unassembled WGS sequence"/>
</dbReference>
<dbReference type="Gene3D" id="1.20.1070.10">
    <property type="entry name" value="Rhodopsin 7-helix transmembrane proteins"/>
    <property type="match status" value="1"/>
</dbReference>